<evidence type="ECO:0000313" key="2">
    <source>
        <dbReference type="Proteomes" id="UP001362899"/>
    </source>
</evidence>
<dbReference type="EMBL" id="BTGC01000003">
    <property type="protein sequence ID" value="GMM51179.1"/>
    <property type="molecule type" value="Genomic_DNA"/>
</dbReference>
<name>A0AAV5RI31_STABA</name>
<evidence type="ECO:0000313" key="1">
    <source>
        <dbReference type="EMBL" id="GMM51179.1"/>
    </source>
</evidence>
<protein>
    <submittedName>
        <fullName evidence="1">Uncharacterized protein</fullName>
    </submittedName>
</protein>
<accession>A0AAV5RI31</accession>
<dbReference type="Proteomes" id="UP001362899">
    <property type="component" value="Unassembled WGS sequence"/>
</dbReference>
<sequence length="93" mass="10777">MESENDKIDKKELHKLEQKLKDELNKNVKLYSQQCKAFTILRRITSENDTLLDALSLINPELNAKAEKLEPAEKADNRNDEVDWNSLCEALFS</sequence>
<reference evidence="1 2" key="1">
    <citation type="journal article" date="2023" name="Elife">
        <title>Identification of key yeast species and microbe-microbe interactions impacting larval growth of Drosophila in the wild.</title>
        <authorList>
            <person name="Mure A."/>
            <person name="Sugiura Y."/>
            <person name="Maeda R."/>
            <person name="Honda K."/>
            <person name="Sakurai N."/>
            <person name="Takahashi Y."/>
            <person name="Watada M."/>
            <person name="Katoh T."/>
            <person name="Gotoh A."/>
            <person name="Gotoh Y."/>
            <person name="Taniguchi I."/>
            <person name="Nakamura K."/>
            <person name="Hayashi T."/>
            <person name="Katayama T."/>
            <person name="Uemura T."/>
            <person name="Hattori Y."/>
        </authorList>
    </citation>
    <scope>NUCLEOTIDE SEQUENCE [LARGE SCALE GENOMIC DNA]</scope>
    <source>
        <strain evidence="1 2">SB-73</strain>
    </source>
</reference>
<organism evidence="1 2">
    <name type="scientific">Starmerella bacillaris</name>
    <name type="common">Yeast</name>
    <name type="synonym">Candida zemplinina</name>
    <dbReference type="NCBI Taxonomy" id="1247836"/>
    <lineage>
        <taxon>Eukaryota</taxon>
        <taxon>Fungi</taxon>
        <taxon>Dikarya</taxon>
        <taxon>Ascomycota</taxon>
        <taxon>Saccharomycotina</taxon>
        <taxon>Dipodascomycetes</taxon>
        <taxon>Dipodascales</taxon>
        <taxon>Trichomonascaceae</taxon>
        <taxon>Starmerella</taxon>
    </lineage>
</organism>
<comment type="caution">
    <text evidence="1">The sequence shown here is derived from an EMBL/GenBank/DDBJ whole genome shotgun (WGS) entry which is preliminary data.</text>
</comment>
<dbReference type="AlphaFoldDB" id="A0AAV5RI31"/>
<keyword evidence="2" id="KW-1185">Reference proteome</keyword>
<proteinExistence type="predicted"/>
<gene>
    <name evidence="1" type="ORF">DASB73_021370</name>
</gene>